<dbReference type="PANTHER" id="PTHR46401">
    <property type="entry name" value="GLYCOSYLTRANSFERASE WBBK-RELATED"/>
    <property type="match status" value="1"/>
</dbReference>
<dbReference type="PANTHER" id="PTHR46401:SF2">
    <property type="entry name" value="GLYCOSYLTRANSFERASE WBBK-RELATED"/>
    <property type="match status" value="1"/>
</dbReference>
<dbReference type="CDD" id="cd03801">
    <property type="entry name" value="GT4_PimA-like"/>
    <property type="match status" value="1"/>
</dbReference>
<dbReference type="GO" id="GO:0016757">
    <property type="term" value="F:glycosyltransferase activity"/>
    <property type="evidence" value="ECO:0007669"/>
    <property type="project" value="InterPro"/>
</dbReference>
<dbReference type="AlphaFoldDB" id="A0AAW9UAV8"/>
<evidence type="ECO:0000313" key="5">
    <source>
        <dbReference type="Proteomes" id="UP000452188"/>
    </source>
</evidence>
<feature type="domain" description="Glycosyl transferase family 1" evidence="2">
    <location>
        <begin position="203"/>
        <end position="372"/>
    </location>
</feature>
<proteinExistence type="predicted"/>
<dbReference type="EMBL" id="WJMV01000028">
    <property type="protein sequence ID" value="MRG75630.1"/>
    <property type="molecule type" value="Genomic_DNA"/>
</dbReference>
<dbReference type="InterPro" id="IPR028098">
    <property type="entry name" value="Glyco_trans_4-like_N"/>
</dbReference>
<comment type="caution">
    <text evidence="4">The sequence shown here is derived from an EMBL/GenBank/DDBJ whole genome shotgun (WGS) entry which is preliminary data.</text>
</comment>
<dbReference type="Proteomes" id="UP000452188">
    <property type="component" value="Unassembled WGS sequence"/>
</dbReference>
<dbReference type="SUPFAM" id="SSF53756">
    <property type="entry name" value="UDP-Glycosyltransferase/glycogen phosphorylase"/>
    <property type="match status" value="1"/>
</dbReference>
<keyword evidence="1" id="KW-0808">Transferase</keyword>
<dbReference type="InterPro" id="IPR001296">
    <property type="entry name" value="Glyco_trans_1"/>
</dbReference>
<reference evidence="4 5" key="1">
    <citation type="submission" date="2019-11" db="EMBL/GenBank/DDBJ databases">
        <title>Draft genome sequence of 12 host-associated Lactobacillus reuteri rodent strains.</title>
        <authorList>
            <person name="Zhang S."/>
            <person name="Ozcam M."/>
            <person name="Van Pijkeren J.P."/>
        </authorList>
    </citation>
    <scope>NUCLEOTIDE SEQUENCE [LARGE SCALE GENOMIC DNA]</scope>
    <source>
        <strain evidence="4 5">6799jm-1</strain>
    </source>
</reference>
<sequence length="401" mass="46576">MRLAIITPGFQPVPATKGGAIEQLITYIVKANEESHDFDIDLYTVYDEKIENYNYKYTEILSYKKKWYDFPLRVCSLFFRTVGKAFHKETSFNYISFHMGRLYKKNYYDVVLVENNMDIYATILKKITREKLYFHLHNDFDNGDFAKTKYKTQKIIETSNGIITVSQFLKNKLKNYGAKKVAVVYNFVPNRFSGSLSNNQQLEIRHKFDFKNNDIIFTYIGRLDRDKGADRFLEAFDEIRNYNEAIKGLVVGDAFFHNKIEQKYFKKITELKAKLKNKVRFIGYVPNQELTNLYSISDCIIIPSQVEEAFGLVALEAMKMGKPVIASDSGALPEVLAKDGSIIINKETNFVHSLANSIESLSKNTHLREKMGIINFNKSKTFPQNEFEYFSLIKKAMRINN</sequence>
<dbReference type="Pfam" id="PF13439">
    <property type="entry name" value="Glyco_transf_4"/>
    <property type="match status" value="1"/>
</dbReference>
<evidence type="ECO:0000259" key="3">
    <source>
        <dbReference type="Pfam" id="PF13439"/>
    </source>
</evidence>
<accession>A0AAW9UAV8</accession>
<dbReference type="RefSeq" id="WP_020843125.1">
    <property type="nucleotide sequence ID" value="NZ_LT600329.1"/>
</dbReference>
<gene>
    <name evidence="4" type="ORF">GIX79_07665</name>
</gene>
<evidence type="ECO:0000256" key="1">
    <source>
        <dbReference type="ARBA" id="ARBA00022679"/>
    </source>
</evidence>
<name>A0AAW9UAV8_LIMRT</name>
<feature type="domain" description="Glycosyltransferase subfamily 4-like N-terminal" evidence="3">
    <location>
        <begin position="96"/>
        <end position="188"/>
    </location>
</feature>
<dbReference type="Gene3D" id="3.40.50.2000">
    <property type="entry name" value="Glycogen Phosphorylase B"/>
    <property type="match status" value="2"/>
</dbReference>
<evidence type="ECO:0000313" key="4">
    <source>
        <dbReference type="EMBL" id="MRG75630.1"/>
    </source>
</evidence>
<protein>
    <submittedName>
        <fullName evidence="4">Glycosyltransferase</fullName>
    </submittedName>
</protein>
<dbReference type="Pfam" id="PF00534">
    <property type="entry name" value="Glycos_transf_1"/>
    <property type="match status" value="1"/>
</dbReference>
<evidence type="ECO:0000259" key="2">
    <source>
        <dbReference type="Pfam" id="PF00534"/>
    </source>
</evidence>
<organism evidence="4 5">
    <name type="scientific">Limosilactobacillus reuteri</name>
    <name type="common">Lactobacillus reuteri</name>
    <dbReference type="NCBI Taxonomy" id="1598"/>
    <lineage>
        <taxon>Bacteria</taxon>
        <taxon>Bacillati</taxon>
        <taxon>Bacillota</taxon>
        <taxon>Bacilli</taxon>
        <taxon>Lactobacillales</taxon>
        <taxon>Lactobacillaceae</taxon>
        <taxon>Limosilactobacillus</taxon>
    </lineage>
</organism>